<organism evidence="1 2">
    <name type="scientific">Lactuca sativa</name>
    <name type="common">Garden lettuce</name>
    <dbReference type="NCBI Taxonomy" id="4236"/>
    <lineage>
        <taxon>Eukaryota</taxon>
        <taxon>Viridiplantae</taxon>
        <taxon>Streptophyta</taxon>
        <taxon>Embryophyta</taxon>
        <taxon>Tracheophyta</taxon>
        <taxon>Spermatophyta</taxon>
        <taxon>Magnoliopsida</taxon>
        <taxon>eudicotyledons</taxon>
        <taxon>Gunneridae</taxon>
        <taxon>Pentapetalae</taxon>
        <taxon>asterids</taxon>
        <taxon>campanulids</taxon>
        <taxon>Asterales</taxon>
        <taxon>Asteraceae</taxon>
        <taxon>Cichorioideae</taxon>
        <taxon>Cichorieae</taxon>
        <taxon>Lactucinae</taxon>
        <taxon>Lactuca</taxon>
    </lineage>
</organism>
<dbReference type="EMBL" id="NBSK02000004">
    <property type="protein sequence ID" value="KAJ0209845.1"/>
    <property type="molecule type" value="Genomic_DNA"/>
</dbReference>
<dbReference type="AlphaFoldDB" id="A0A9R1XD22"/>
<comment type="caution">
    <text evidence="1">The sequence shown here is derived from an EMBL/GenBank/DDBJ whole genome shotgun (WGS) entry which is preliminary data.</text>
</comment>
<evidence type="ECO:0000313" key="1">
    <source>
        <dbReference type="EMBL" id="KAJ0209845.1"/>
    </source>
</evidence>
<gene>
    <name evidence="1" type="ORF">LSAT_V11C400182790</name>
</gene>
<accession>A0A9R1XD22</accession>
<proteinExistence type="predicted"/>
<keyword evidence="2" id="KW-1185">Reference proteome</keyword>
<protein>
    <submittedName>
        <fullName evidence="1">Uncharacterized protein</fullName>
    </submittedName>
</protein>
<evidence type="ECO:0000313" key="2">
    <source>
        <dbReference type="Proteomes" id="UP000235145"/>
    </source>
</evidence>
<name>A0A9R1XD22_LACSA</name>
<sequence length="84" mass="9620">MSHYRTWDFLYRKYSSCKWKYVHGCGLKFIHEPLLLHRKSTNLAELALIQCLSPSRVPGYAGNPLKDGGGRLRTAGSRSERLII</sequence>
<dbReference type="Proteomes" id="UP000235145">
    <property type="component" value="Unassembled WGS sequence"/>
</dbReference>
<reference evidence="1 2" key="1">
    <citation type="journal article" date="2017" name="Nat. Commun.">
        <title>Genome assembly with in vitro proximity ligation data and whole-genome triplication in lettuce.</title>
        <authorList>
            <person name="Reyes-Chin-Wo S."/>
            <person name="Wang Z."/>
            <person name="Yang X."/>
            <person name="Kozik A."/>
            <person name="Arikit S."/>
            <person name="Song C."/>
            <person name="Xia L."/>
            <person name="Froenicke L."/>
            <person name="Lavelle D.O."/>
            <person name="Truco M.J."/>
            <person name="Xia R."/>
            <person name="Zhu S."/>
            <person name="Xu C."/>
            <person name="Xu H."/>
            <person name="Xu X."/>
            <person name="Cox K."/>
            <person name="Korf I."/>
            <person name="Meyers B.C."/>
            <person name="Michelmore R.W."/>
        </authorList>
    </citation>
    <scope>NUCLEOTIDE SEQUENCE [LARGE SCALE GENOMIC DNA]</scope>
    <source>
        <strain evidence="2">cv. Salinas</strain>
        <tissue evidence="1">Seedlings</tissue>
    </source>
</reference>